<dbReference type="EMBL" id="JAKVTV010000008">
    <property type="protein sequence ID" value="MCH4824604.1"/>
    <property type="molecule type" value="Genomic_DNA"/>
</dbReference>
<keyword evidence="3" id="KW-1185">Reference proteome</keyword>
<comment type="caution">
    <text evidence="2">The sequence shown here is derived from an EMBL/GenBank/DDBJ whole genome shotgun (WGS) entry which is preliminary data.</text>
</comment>
<evidence type="ECO:0000256" key="1">
    <source>
        <dbReference type="SAM" id="Phobius"/>
    </source>
</evidence>
<proteinExistence type="predicted"/>
<feature type="transmembrane region" description="Helical" evidence="1">
    <location>
        <begin position="5"/>
        <end position="23"/>
    </location>
</feature>
<accession>A0A9X2AAC9</accession>
<sequence>MRKEFYFLILGIIIVFIILKFNIPTSDSNIVGTYVLINNENKNFAEIPSNKDTLILNPDKTFNSGYYGNGKYEIENNFLNTKILLHYNYEFGTASYKAKIENKLFEEIKINLNDDLEITYNKVY</sequence>
<reference evidence="2" key="1">
    <citation type="submission" date="2022-03" db="EMBL/GenBank/DDBJ databases">
        <title>Gramella crocea sp. nov., isolated from activated sludge of a seafood processing plant.</title>
        <authorList>
            <person name="Zhang X."/>
        </authorList>
    </citation>
    <scope>NUCLEOTIDE SEQUENCE</scope>
    <source>
        <strain evidence="2">YJ019</strain>
    </source>
</reference>
<keyword evidence="1" id="KW-0812">Transmembrane</keyword>
<dbReference type="Proteomes" id="UP001139226">
    <property type="component" value="Unassembled WGS sequence"/>
</dbReference>
<gene>
    <name evidence="2" type="ORF">ML462_15630</name>
</gene>
<name>A0A9X2AAC9_9FLAO</name>
<keyword evidence="1" id="KW-0472">Membrane</keyword>
<protein>
    <submittedName>
        <fullName evidence="2">Uncharacterized protein</fullName>
    </submittedName>
</protein>
<evidence type="ECO:0000313" key="2">
    <source>
        <dbReference type="EMBL" id="MCH4824604.1"/>
    </source>
</evidence>
<organism evidence="2 3">
    <name type="scientific">Christiangramia lutea</name>
    <dbReference type="NCBI Taxonomy" id="1607951"/>
    <lineage>
        <taxon>Bacteria</taxon>
        <taxon>Pseudomonadati</taxon>
        <taxon>Bacteroidota</taxon>
        <taxon>Flavobacteriia</taxon>
        <taxon>Flavobacteriales</taxon>
        <taxon>Flavobacteriaceae</taxon>
        <taxon>Christiangramia</taxon>
    </lineage>
</organism>
<dbReference type="AlphaFoldDB" id="A0A9X2AAC9"/>
<keyword evidence="1" id="KW-1133">Transmembrane helix</keyword>
<dbReference type="RefSeq" id="WP_240714771.1">
    <property type="nucleotide sequence ID" value="NZ_JAKVTV010000008.1"/>
</dbReference>
<evidence type="ECO:0000313" key="3">
    <source>
        <dbReference type="Proteomes" id="UP001139226"/>
    </source>
</evidence>